<dbReference type="AlphaFoldDB" id="A0A927IE20"/>
<sequence length="369" mass="41259">MTAKGTARRRAATGAIAGFLLRMARESVRSQSNTQVGMAETMGVDLATWQGWESGRRPLANVKAGMVLDIRRRLLALGADSCVLRMLDAAMDADRIISATTHPEEIRRHPLADWVHTRDTAHMIAWALNGTTPPALISRSTQSRRGPVAKAPLLSAPDRNTFFSRLRDAADSAVREGEDGLLLHRQALYLCSYDRATEASSWVGHALHARRDLIAARGWTPHWATARSTATALVRLGDSQPLLDFIDRAMVDDDTAETANLNYWAYWLGAIREPQANDGFMRERPTDWEPVRLLRGLANGLHQAPGYVDLYVHSLWALLTSHRWLPLADRELADQIALRTARLLDHDRISVRSRRELSAVAYVLRENRT</sequence>
<organism evidence="1 2">
    <name type="scientific">Streptomyces chumphonensis</name>
    <dbReference type="NCBI Taxonomy" id="1214925"/>
    <lineage>
        <taxon>Bacteria</taxon>
        <taxon>Bacillati</taxon>
        <taxon>Actinomycetota</taxon>
        <taxon>Actinomycetes</taxon>
        <taxon>Kitasatosporales</taxon>
        <taxon>Streptomycetaceae</taxon>
        <taxon>Streptomyces</taxon>
    </lineage>
</organism>
<protein>
    <submittedName>
        <fullName evidence="1">XRE family transcriptional regulator</fullName>
    </submittedName>
</protein>
<dbReference type="EMBL" id="JACXYU010000007">
    <property type="protein sequence ID" value="MBD3932881.1"/>
    <property type="molecule type" value="Genomic_DNA"/>
</dbReference>
<accession>A0A927IE20</accession>
<comment type="caution">
    <text evidence="1">The sequence shown here is derived from an EMBL/GenBank/DDBJ whole genome shotgun (WGS) entry which is preliminary data.</text>
</comment>
<dbReference type="Proteomes" id="UP000632289">
    <property type="component" value="Unassembled WGS sequence"/>
</dbReference>
<keyword evidence="2" id="KW-1185">Reference proteome</keyword>
<gene>
    <name evidence="1" type="ORF">IF129_15135</name>
</gene>
<evidence type="ECO:0000313" key="2">
    <source>
        <dbReference type="Proteomes" id="UP000632289"/>
    </source>
</evidence>
<name>A0A927IE20_9ACTN</name>
<proteinExistence type="predicted"/>
<reference evidence="1" key="1">
    <citation type="submission" date="2020-09" db="EMBL/GenBank/DDBJ databases">
        <title>Secondary metabolite and genome analysis of marine Streptomyces chumphonensis KK1-2T.</title>
        <authorList>
            <person name="Phongsopitanun W."/>
            <person name="Kanchanasin P."/>
            <person name="Pittayakhajonwut P."/>
            <person name="Suwanborirux K."/>
            <person name="Tanasupawat S."/>
        </authorList>
    </citation>
    <scope>NUCLEOTIDE SEQUENCE</scope>
    <source>
        <strain evidence="1">KK1-2</strain>
    </source>
</reference>
<evidence type="ECO:0000313" key="1">
    <source>
        <dbReference type="EMBL" id="MBD3932881.1"/>
    </source>
</evidence>